<dbReference type="AlphaFoldDB" id="A0A7K3UJC3"/>
<evidence type="ECO:0000259" key="2">
    <source>
        <dbReference type="Pfam" id="PF24801"/>
    </source>
</evidence>
<dbReference type="Proteomes" id="UP000471753">
    <property type="component" value="Unassembled WGS sequence"/>
</dbReference>
<dbReference type="Gene3D" id="2.60.40.10">
    <property type="entry name" value="Immunoglobulins"/>
    <property type="match status" value="1"/>
</dbReference>
<dbReference type="SUPFAM" id="SSF49265">
    <property type="entry name" value="Fibronectin type III"/>
    <property type="match status" value="1"/>
</dbReference>
<dbReference type="InterPro" id="IPR055385">
    <property type="entry name" value="GpJ_HDII-ins2"/>
</dbReference>
<accession>A0A7K3UJC3</accession>
<organism evidence="3 4">
    <name type="scientific">Rhizobium phaseoli</name>
    <dbReference type="NCBI Taxonomy" id="396"/>
    <lineage>
        <taxon>Bacteria</taxon>
        <taxon>Pseudomonadati</taxon>
        <taxon>Pseudomonadota</taxon>
        <taxon>Alphaproteobacteria</taxon>
        <taxon>Hyphomicrobiales</taxon>
        <taxon>Rhizobiaceae</taxon>
        <taxon>Rhizobium/Agrobacterium group</taxon>
        <taxon>Rhizobium</taxon>
    </lineage>
</organism>
<dbReference type="InterPro" id="IPR003961">
    <property type="entry name" value="FN3_dom"/>
</dbReference>
<keyword evidence="1" id="KW-0472">Membrane</keyword>
<dbReference type="InterPro" id="IPR036116">
    <property type="entry name" value="FN3_sf"/>
</dbReference>
<proteinExistence type="predicted"/>
<sequence length="1213" mass="131186">MLIARSVTPQIIAPGEMVDVYLRRSPLREEREHFEVPACLSIEEIISFCDLKPVRLHVSIGGHVIEQKNWPRVRIKPGVSVNIVKVPGKGALRAIAGLVVALAAAVFAPWLAGALLPGLVGTTAGALATGLIGAGISLAGTLAINALFPVAKPSSLPNTTTLYSIGGAQNQAAQYGAIPEIFGTHRISPPYAAGAYTELVGDDQYLRMLFVVGYGPIAVSDLKIAETEISKFEDVDYEIIEDHTVTPVTLYTKPVYQEDVSVELDGPTGWVQRTTADNVDEISVDVGAPNGVYRLKAKDGSRVNYTVTVDVQYKLSSASTWIALGTFDLTANSPQAIRRTLSKAVTRGKYDVRLSKSSPDYSGKDNVAETVYWTAVRGRRNDPVISFSKPLTLIAMRIRATGQLNGTVNTLNCIASPKIRAWNGTTWSSGQVTRNPADHFRQVLQGNGNARPVDGASIDLVSLQDWHDYCEAKGFTFDLVANDQKSVYDRLTEIAAAGRAAVSFRDGRWGVVWDIADSPIVQHFSPRNSANFSSTRAYVDMPHGFRVSFINRDNGYLNDERVVYDDGYTEANATKFEGLDFSGVTDKDLIWKHGRYHLAQLRLQRETYSLDTDFENLVCTRGDRVRVNHDIVLWGSGSARVRSVSSSPDGVVLDDTLRMEAGKSYSMRFRLADGSTLVRQVAGIDGEFRSFAFSDTGELPATGDLALFGENGFESVVLRVKSVSARQDLSARIELVDDAPAILTADTGTIPEFETGIAPVPDYRASAPTGFSYVETVWTTSPATSAIDMAWQAPDAGAAASYIVQYRANGDSQWITTSSVSAPAIRLVDLATGVYDVRIRAVFANGELSGFLTGSFICAIFASNPADIEDFRVAISGDVAMLQWTLQVDQALSHSEIRFSPAVAGATWQTASQLRTNVVGSQAQVPAMVGTYLIKAVNYAGLMSDNAALVVSTVNPLTAFNAVEALQEDPGFTGSKTNVVAASGALRLDTASDVFELVDWFSVDDFFLSIGGFQAEGTYEFANIVDLGAVYTSRVSTSISAFGEVASLDLFTRSDWFGVSEYFGLASDSLWNVRVEVSSTNDNPSGSPTWSDWAELTTADVSARAYRFRARLLSLQFDVTPVVEALGVTVDMPDRIIGENDLLVSTLGRTINFSPPYYVLSGIAIAGQDMLTGDYSEITAKTASGFTIRFRNSSGTPVARTFDYVAKGYGYVQ</sequence>
<feature type="transmembrane region" description="Helical" evidence="1">
    <location>
        <begin position="91"/>
        <end position="112"/>
    </location>
</feature>
<feature type="domain" description="Tip attachment protein J HDII-ins2" evidence="2">
    <location>
        <begin position="256"/>
        <end position="378"/>
    </location>
</feature>
<dbReference type="InterPro" id="IPR013783">
    <property type="entry name" value="Ig-like_fold"/>
</dbReference>
<dbReference type="Pfam" id="PF24801">
    <property type="entry name" value="FNIII-A_GpJ"/>
    <property type="match status" value="1"/>
</dbReference>
<gene>
    <name evidence="3" type="ORF">GR197_25105</name>
</gene>
<comment type="caution">
    <text evidence="3">The sequence shown here is derived from an EMBL/GenBank/DDBJ whole genome shotgun (WGS) entry which is preliminary data.</text>
</comment>
<protein>
    <recommendedName>
        <fullName evidence="2">Tip attachment protein J HDII-ins2 domain-containing protein</fullName>
    </recommendedName>
</protein>
<evidence type="ECO:0000256" key="1">
    <source>
        <dbReference type="SAM" id="Phobius"/>
    </source>
</evidence>
<dbReference type="CDD" id="cd00063">
    <property type="entry name" value="FN3"/>
    <property type="match status" value="1"/>
</dbReference>
<dbReference type="EMBL" id="WUFT01000019">
    <property type="protein sequence ID" value="NEJ73780.1"/>
    <property type="molecule type" value="Genomic_DNA"/>
</dbReference>
<evidence type="ECO:0000313" key="4">
    <source>
        <dbReference type="Proteomes" id="UP000471753"/>
    </source>
</evidence>
<keyword evidence="1" id="KW-1133">Transmembrane helix</keyword>
<evidence type="ECO:0000313" key="3">
    <source>
        <dbReference type="EMBL" id="NEJ73780.1"/>
    </source>
</evidence>
<dbReference type="NCBIfam" id="NF040662">
    <property type="entry name" value="attach_TipJ_rel"/>
    <property type="match status" value="1"/>
</dbReference>
<feature type="transmembrane region" description="Helical" evidence="1">
    <location>
        <begin position="124"/>
        <end position="148"/>
    </location>
</feature>
<keyword evidence="1" id="KW-0812">Transmembrane</keyword>
<name>A0A7K3UJC3_9HYPH</name>
<reference evidence="3 4" key="1">
    <citation type="submission" date="2019-12" db="EMBL/GenBank/DDBJ databases">
        <title>Rhizobium genotypes associated with high levels of biological nitrogen fixation by grain legumes in a temperate-maritime cropping system.</title>
        <authorList>
            <person name="Maluk M."/>
            <person name="Francesc Ferrando Molina F."/>
            <person name="Lopez Del Egido L."/>
            <person name="Lafos M."/>
            <person name="Langarica-Fuentes A."/>
            <person name="Gebre Yohannes G."/>
            <person name="Young M.W."/>
            <person name="Martin P."/>
            <person name="Gantlett R."/>
            <person name="Kenicer G."/>
            <person name="Hawes C."/>
            <person name="Begg G.S."/>
            <person name="Quilliam R.S."/>
            <person name="Squire G.R."/>
            <person name="Poole P.S."/>
            <person name="Young P.W."/>
            <person name="Iannetta P.M."/>
            <person name="James E.K."/>
        </authorList>
    </citation>
    <scope>NUCLEOTIDE SEQUENCE [LARGE SCALE GENOMIC DNA]</scope>
    <source>
        <strain evidence="3 4">JHI366</strain>
    </source>
</reference>